<gene>
    <name evidence="1" type="ORF">KIN20_027291</name>
</gene>
<comment type="caution">
    <text evidence="1">The sequence shown here is derived from an EMBL/GenBank/DDBJ whole genome shotgun (WGS) entry which is preliminary data.</text>
</comment>
<proteinExistence type="predicted"/>
<dbReference type="Proteomes" id="UP001196413">
    <property type="component" value="Unassembled WGS sequence"/>
</dbReference>
<evidence type="ECO:0000313" key="2">
    <source>
        <dbReference type="Proteomes" id="UP001196413"/>
    </source>
</evidence>
<reference evidence="1" key="1">
    <citation type="submission" date="2021-06" db="EMBL/GenBank/DDBJ databases">
        <title>Parelaphostrongylus tenuis whole genome reference sequence.</title>
        <authorList>
            <person name="Garwood T.J."/>
            <person name="Larsen P.A."/>
            <person name="Fountain-Jones N.M."/>
            <person name="Garbe J.R."/>
            <person name="Macchietto M.G."/>
            <person name="Kania S.A."/>
            <person name="Gerhold R.W."/>
            <person name="Richards J.E."/>
            <person name="Wolf T.M."/>
        </authorList>
    </citation>
    <scope>NUCLEOTIDE SEQUENCE</scope>
    <source>
        <strain evidence="1">MNPRO001-30</strain>
        <tissue evidence="1">Meninges</tissue>
    </source>
</reference>
<dbReference type="EMBL" id="JAHQIW010005588">
    <property type="protein sequence ID" value="KAJ1366599.1"/>
    <property type="molecule type" value="Genomic_DNA"/>
</dbReference>
<accession>A0AAD5QZE5</accession>
<evidence type="ECO:0000313" key="1">
    <source>
        <dbReference type="EMBL" id="KAJ1366599.1"/>
    </source>
</evidence>
<name>A0AAD5QZE5_PARTN</name>
<dbReference type="AlphaFoldDB" id="A0AAD5QZE5"/>
<sequence length="74" mass="8245">MCKYFLVTKFSLVLRNIDVLEQFGVTLGNSRQFYSGASQQSNVPKSIALTSTLMKAVARLELNVSTVPNHRVLL</sequence>
<protein>
    <submittedName>
        <fullName evidence="1">Uncharacterized protein</fullName>
    </submittedName>
</protein>
<keyword evidence="2" id="KW-1185">Reference proteome</keyword>
<organism evidence="1 2">
    <name type="scientific">Parelaphostrongylus tenuis</name>
    <name type="common">Meningeal worm</name>
    <dbReference type="NCBI Taxonomy" id="148309"/>
    <lineage>
        <taxon>Eukaryota</taxon>
        <taxon>Metazoa</taxon>
        <taxon>Ecdysozoa</taxon>
        <taxon>Nematoda</taxon>
        <taxon>Chromadorea</taxon>
        <taxon>Rhabditida</taxon>
        <taxon>Rhabditina</taxon>
        <taxon>Rhabditomorpha</taxon>
        <taxon>Strongyloidea</taxon>
        <taxon>Metastrongylidae</taxon>
        <taxon>Parelaphostrongylus</taxon>
    </lineage>
</organism>